<comment type="caution">
    <text evidence="11">The sequence shown here is derived from an EMBL/GenBank/DDBJ whole genome shotgun (WGS) entry which is preliminary data.</text>
</comment>
<dbReference type="InterPro" id="IPR013783">
    <property type="entry name" value="Ig-like_fold"/>
</dbReference>
<protein>
    <recommendedName>
        <fullName evidence="10">Fibronectin type-III domain-containing protein</fullName>
    </recommendedName>
</protein>
<comment type="subcellular location">
    <subcellularLocation>
        <location evidence="1">Membrane</location>
        <topology evidence="1">Single-pass membrane protein</topology>
    </subcellularLocation>
</comment>
<dbReference type="Proteomes" id="UP001497623">
    <property type="component" value="Unassembled WGS sequence"/>
</dbReference>
<feature type="region of interest" description="Disordered" evidence="9">
    <location>
        <begin position="29"/>
        <end position="52"/>
    </location>
</feature>
<accession>A0AAV2RKR6</accession>
<feature type="domain" description="Fibronectin type-III" evidence="10">
    <location>
        <begin position="1"/>
        <end position="40"/>
    </location>
</feature>
<feature type="non-terminal residue" evidence="11">
    <location>
        <position position="1"/>
    </location>
</feature>
<dbReference type="GO" id="GO:0007155">
    <property type="term" value="P:cell adhesion"/>
    <property type="evidence" value="ECO:0007669"/>
    <property type="project" value="UniProtKB-KW"/>
</dbReference>
<proteinExistence type="predicted"/>
<evidence type="ECO:0000256" key="6">
    <source>
        <dbReference type="ARBA" id="ARBA00023136"/>
    </source>
</evidence>
<keyword evidence="6" id="KW-0472">Membrane</keyword>
<evidence type="ECO:0000256" key="5">
    <source>
        <dbReference type="ARBA" id="ARBA00022989"/>
    </source>
</evidence>
<evidence type="ECO:0000256" key="7">
    <source>
        <dbReference type="ARBA" id="ARBA00023157"/>
    </source>
</evidence>
<keyword evidence="7" id="KW-1015">Disulfide bond</keyword>
<evidence type="ECO:0000256" key="2">
    <source>
        <dbReference type="ARBA" id="ARBA00022692"/>
    </source>
</evidence>
<evidence type="ECO:0000259" key="10">
    <source>
        <dbReference type="PROSITE" id="PS50853"/>
    </source>
</evidence>
<dbReference type="InterPro" id="IPR036116">
    <property type="entry name" value="FN3_sf"/>
</dbReference>
<keyword evidence="3" id="KW-0732">Signal</keyword>
<keyword evidence="4" id="KW-0130">Cell adhesion</keyword>
<evidence type="ECO:0000256" key="4">
    <source>
        <dbReference type="ARBA" id="ARBA00022889"/>
    </source>
</evidence>
<dbReference type="Gene3D" id="2.60.40.10">
    <property type="entry name" value="Immunoglobulins"/>
    <property type="match status" value="2"/>
</dbReference>
<reference evidence="11 12" key="1">
    <citation type="submission" date="2024-05" db="EMBL/GenBank/DDBJ databases">
        <authorList>
            <person name="Wallberg A."/>
        </authorList>
    </citation>
    <scope>NUCLEOTIDE SEQUENCE [LARGE SCALE GENOMIC DNA]</scope>
</reference>
<feature type="domain" description="Fibronectin type-III" evidence="10">
    <location>
        <begin position="44"/>
        <end position="112"/>
    </location>
</feature>
<name>A0AAV2RKR6_MEGNR</name>
<dbReference type="SUPFAM" id="SSF49265">
    <property type="entry name" value="Fibronectin type III"/>
    <property type="match status" value="1"/>
</dbReference>
<sequence>HGHTITDLHCGQEYQVYVTCSNHVGVSPPSAPLTVRTSGSPPIAPPPRQVASSNSSNIWVWLSRWGDGGCPITHYTLELQRTEDNIWATLASSLAPQEVYEVGGLRPHSTYG</sequence>
<dbReference type="Pfam" id="PF25059">
    <property type="entry name" value="FN3_DSCAM-DSCAML_C"/>
    <property type="match status" value="1"/>
</dbReference>
<dbReference type="GO" id="GO:0016020">
    <property type="term" value="C:membrane"/>
    <property type="evidence" value="ECO:0007669"/>
    <property type="project" value="UniProtKB-SubCell"/>
</dbReference>
<keyword evidence="12" id="KW-1185">Reference proteome</keyword>
<dbReference type="InterPro" id="IPR003961">
    <property type="entry name" value="FN3_dom"/>
</dbReference>
<organism evidence="11 12">
    <name type="scientific">Meganyctiphanes norvegica</name>
    <name type="common">Northern krill</name>
    <name type="synonym">Thysanopoda norvegica</name>
    <dbReference type="NCBI Taxonomy" id="48144"/>
    <lineage>
        <taxon>Eukaryota</taxon>
        <taxon>Metazoa</taxon>
        <taxon>Ecdysozoa</taxon>
        <taxon>Arthropoda</taxon>
        <taxon>Crustacea</taxon>
        <taxon>Multicrustacea</taxon>
        <taxon>Malacostraca</taxon>
        <taxon>Eumalacostraca</taxon>
        <taxon>Eucarida</taxon>
        <taxon>Euphausiacea</taxon>
        <taxon>Euphausiidae</taxon>
        <taxon>Meganyctiphanes</taxon>
    </lineage>
</organism>
<keyword evidence="2" id="KW-0812">Transmembrane</keyword>
<dbReference type="AlphaFoldDB" id="A0AAV2RKR6"/>
<evidence type="ECO:0000256" key="1">
    <source>
        <dbReference type="ARBA" id="ARBA00004167"/>
    </source>
</evidence>
<keyword evidence="5" id="KW-1133">Transmembrane helix</keyword>
<dbReference type="PROSITE" id="PS50853">
    <property type="entry name" value="FN3"/>
    <property type="match status" value="2"/>
</dbReference>
<evidence type="ECO:0000256" key="9">
    <source>
        <dbReference type="SAM" id="MobiDB-lite"/>
    </source>
</evidence>
<evidence type="ECO:0000256" key="8">
    <source>
        <dbReference type="ARBA" id="ARBA00023319"/>
    </source>
</evidence>
<dbReference type="CDD" id="cd00063">
    <property type="entry name" value="FN3"/>
    <property type="match status" value="2"/>
</dbReference>
<feature type="non-terminal residue" evidence="11">
    <location>
        <position position="112"/>
    </location>
</feature>
<keyword evidence="8" id="KW-0393">Immunoglobulin domain</keyword>
<dbReference type="InterPro" id="IPR056754">
    <property type="entry name" value="DSCAM/DSCAML_C"/>
</dbReference>
<evidence type="ECO:0000313" key="12">
    <source>
        <dbReference type="Proteomes" id="UP001497623"/>
    </source>
</evidence>
<evidence type="ECO:0000313" key="11">
    <source>
        <dbReference type="EMBL" id="CAL4129606.1"/>
    </source>
</evidence>
<gene>
    <name evidence="11" type="ORF">MNOR_LOCUS26327</name>
</gene>
<evidence type="ECO:0000256" key="3">
    <source>
        <dbReference type="ARBA" id="ARBA00022729"/>
    </source>
</evidence>
<dbReference type="EMBL" id="CAXKWB010026138">
    <property type="protein sequence ID" value="CAL4129606.1"/>
    <property type="molecule type" value="Genomic_DNA"/>
</dbReference>